<evidence type="ECO:0000256" key="1">
    <source>
        <dbReference type="SAM" id="Phobius"/>
    </source>
</evidence>
<dbReference type="EMBL" id="KF740664">
    <property type="protein sequence ID" value="AHH01804.1"/>
    <property type="molecule type" value="Genomic_DNA"/>
</dbReference>
<name>W5S562_9VIRU</name>
<feature type="transmembrane region" description="Helical" evidence="1">
    <location>
        <begin position="91"/>
        <end position="111"/>
    </location>
</feature>
<sequence length="249" mass="28725">MCFSLPVSLFLVVLGIVLASYHARKQRRSLRDVILFYTLMELLQSSQQLFPEKCGETFNFWSTILAHILVVVQPLMWNLHRAAMYPDRKAIFLFASLLSALWAVFYTLRLIPSLMVFGPLRPRLDFSEIMVGQSVCTHFGPTHLYWVLPYFSYHGLEPNLFPYLLLWFVPALYEDSGKMKITIWLSQIIFIQLISSIPHELPTIWCAYSIPFLISSLATTNTQTTCSILSVVQALFKKKPNNSMKIHQV</sequence>
<keyword evidence="3" id="KW-1185">Reference proteome</keyword>
<dbReference type="RefSeq" id="YP_009001139.1">
    <property type="nucleotide sequence ID" value="NC_023423.1"/>
</dbReference>
<evidence type="ECO:0000313" key="3">
    <source>
        <dbReference type="Proteomes" id="UP000202176"/>
    </source>
</evidence>
<evidence type="ECO:0000313" key="2">
    <source>
        <dbReference type="EMBL" id="AHH01804.1"/>
    </source>
</evidence>
<dbReference type="OrthoDB" id="12731at10239"/>
<keyword evidence="1" id="KW-1133">Transmembrane helix</keyword>
<dbReference type="KEGG" id="vg:18266265"/>
<proteinExistence type="predicted"/>
<organism evidence="2 3">
    <name type="scientific">Pithovirus sibericum</name>
    <dbReference type="NCBI Taxonomy" id="1450746"/>
    <lineage>
        <taxon>Viruses</taxon>
        <taxon>Pithoviruses</taxon>
        <taxon>Orthopithovirinae</taxon>
        <taxon>Alphapithovirus</taxon>
        <taxon>Alphapithovirus sibericum</taxon>
    </lineage>
</organism>
<dbReference type="Proteomes" id="UP000202176">
    <property type="component" value="Segment"/>
</dbReference>
<accession>W5S562</accession>
<gene>
    <name evidence="2" type="ORF">pv_237</name>
</gene>
<keyword evidence="1" id="KW-0472">Membrane</keyword>
<dbReference type="Pfam" id="PF19069">
    <property type="entry name" value="DUF5765"/>
    <property type="match status" value="1"/>
</dbReference>
<keyword evidence="1" id="KW-0812">Transmembrane</keyword>
<reference evidence="2 3" key="1">
    <citation type="journal article" date="2014" name="Proc. Natl. Acad. Sci. U.S.A.">
        <title>Thirty-thousand-year-old distant relative of giant icosahedral DNA viruses with a pandoravirus morphology.</title>
        <authorList>
            <person name="Legendre M."/>
            <person name="Bartoli J."/>
            <person name="Shmakova L."/>
            <person name="Jeudy S."/>
            <person name="Labadie K."/>
            <person name="Adrait A."/>
            <person name="Lescot M."/>
            <person name="Poirot O."/>
            <person name="Bertaux L."/>
            <person name="Bruley C."/>
            <person name="Coute Y."/>
            <person name="Rivkina E."/>
            <person name="Abergel C."/>
            <person name="Claverie J.M."/>
        </authorList>
    </citation>
    <scope>NUCLEOTIDE SEQUENCE [LARGE SCALE GENOMIC DNA]</scope>
    <source>
        <strain evidence="2">P1084-T</strain>
    </source>
</reference>
<protein>
    <submittedName>
        <fullName evidence="2">Uncharacterized protein</fullName>
    </submittedName>
</protein>
<dbReference type="GeneID" id="18266265"/>
<dbReference type="InterPro" id="IPR043912">
    <property type="entry name" value="DUF5765"/>
</dbReference>